<accession>A0A9N9WN39</accession>
<evidence type="ECO:0000313" key="1">
    <source>
        <dbReference type="EMBL" id="CAG9798323.1"/>
    </source>
</evidence>
<name>A0A9N9WN39_9DIPT</name>
<sequence>MIKNSEVDFNHQVLSNKVQPSTFNQKLDIEKKVSSSRFHLENFIVNNGSSSTIHQAIIDCIYSATMQTSDQNCDQLIKRIEDMNAKLQDDFIRGLPLGLCHNEYLTWMELSDLINACPPVLAFKYNNLLDFLKDRPHHIKIDLLKLFQIWSDCYGQKDTGLKVRDNLDNMPFLKLEMDKFLEFRQKSDSLCPSQDQVNCGDQQNGKALKDKKKCNIFNRSAKKLRSCTRTFILNLDHLIFFVDMIGSMPGRHLVGCFNVGKHNDSVLKRMFKNSKIIS</sequence>
<gene>
    <name evidence="1" type="ORF">CHIRRI_LOCUS1307</name>
</gene>
<dbReference type="Proteomes" id="UP001153620">
    <property type="component" value="Chromosome 1"/>
</dbReference>
<proteinExistence type="predicted"/>
<keyword evidence="2" id="KW-1185">Reference proteome</keyword>
<evidence type="ECO:0000313" key="2">
    <source>
        <dbReference type="Proteomes" id="UP001153620"/>
    </source>
</evidence>
<protein>
    <submittedName>
        <fullName evidence="1">Uncharacterized protein</fullName>
    </submittedName>
</protein>
<dbReference type="AlphaFoldDB" id="A0A9N9WN39"/>
<reference evidence="1" key="1">
    <citation type="submission" date="2022-01" db="EMBL/GenBank/DDBJ databases">
        <authorList>
            <person name="King R."/>
        </authorList>
    </citation>
    <scope>NUCLEOTIDE SEQUENCE</scope>
</reference>
<dbReference type="EMBL" id="OU895877">
    <property type="protein sequence ID" value="CAG9798323.1"/>
    <property type="molecule type" value="Genomic_DNA"/>
</dbReference>
<organism evidence="1 2">
    <name type="scientific">Chironomus riparius</name>
    <dbReference type="NCBI Taxonomy" id="315576"/>
    <lineage>
        <taxon>Eukaryota</taxon>
        <taxon>Metazoa</taxon>
        <taxon>Ecdysozoa</taxon>
        <taxon>Arthropoda</taxon>
        <taxon>Hexapoda</taxon>
        <taxon>Insecta</taxon>
        <taxon>Pterygota</taxon>
        <taxon>Neoptera</taxon>
        <taxon>Endopterygota</taxon>
        <taxon>Diptera</taxon>
        <taxon>Nematocera</taxon>
        <taxon>Chironomoidea</taxon>
        <taxon>Chironomidae</taxon>
        <taxon>Chironominae</taxon>
        <taxon>Chironomus</taxon>
    </lineage>
</organism>
<reference evidence="1" key="2">
    <citation type="submission" date="2022-10" db="EMBL/GenBank/DDBJ databases">
        <authorList>
            <consortium name="ENA_rothamsted_submissions"/>
            <consortium name="culmorum"/>
            <person name="King R."/>
        </authorList>
    </citation>
    <scope>NUCLEOTIDE SEQUENCE</scope>
</reference>